<organism evidence="2 3">
    <name type="scientific">Hymenobacter fodinae</name>
    <dbReference type="NCBI Taxonomy" id="2510796"/>
    <lineage>
        <taxon>Bacteria</taxon>
        <taxon>Pseudomonadati</taxon>
        <taxon>Bacteroidota</taxon>
        <taxon>Cytophagia</taxon>
        <taxon>Cytophagales</taxon>
        <taxon>Hymenobacteraceae</taxon>
        <taxon>Hymenobacter</taxon>
    </lineage>
</organism>
<feature type="transmembrane region" description="Helical" evidence="1">
    <location>
        <begin position="39"/>
        <end position="61"/>
    </location>
</feature>
<feature type="transmembrane region" description="Helical" evidence="1">
    <location>
        <begin position="178"/>
        <end position="199"/>
    </location>
</feature>
<name>A0A4Z0P199_9BACT</name>
<evidence type="ECO:0008006" key="4">
    <source>
        <dbReference type="Google" id="ProtNLM"/>
    </source>
</evidence>
<keyword evidence="1" id="KW-0812">Transmembrane</keyword>
<dbReference type="EMBL" id="SRLA01000006">
    <property type="protein sequence ID" value="TGE04313.1"/>
    <property type="molecule type" value="Genomic_DNA"/>
</dbReference>
<evidence type="ECO:0000256" key="1">
    <source>
        <dbReference type="SAM" id="Phobius"/>
    </source>
</evidence>
<keyword evidence="1" id="KW-1133">Transmembrane helix</keyword>
<feature type="transmembrane region" description="Helical" evidence="1">
    <location>
        <begin position="91"/>
        <end position="111"/>
    </location>
</feature>
<proteinExistence type="predicted"/>
<gene>
    <name evidence="2" type="ORF">EU556_23905</name>
</gene>
<accession>A0A4Z0P199</accession>
<dbReference type="Proteomes" id="UP000298337">
    <property type="component" value="Unassembled WGS sequence"/>
</dbReference>
<reference evidence="2 3" key="1">
    <citation type="submission" date="2019-04" db="EMBL/GenBank/DDBJ databases">
        <authorList>
            <person name="Feng G."/>
            <person name="Zhang J."/>
            <person name="Zhu H."/>
        </authorList>
    </citation>
    <scope>NUCLEOTIDE SEQUENCE [LARGE SCALE GENOMIC DNA]</scope>
    <source>
        <strain evidence="2 3">92R-1</strain>
    </source>
</reference>
<evidence type="ECO:0000313" key="2">
    <source>
        <dbReference type="EMBL" id="TGE04313.1"/>
    </source>
</evidence>
<evidence type="ECO:0000313" key="3">
    <source>
        <dbReference type="Proteomes" id="UP000298337"/>
    </source>
</evidence>
<comment type="caution">
    <text evidence="2">The sequence shown here is derived from an EMBL/GenBank/DDBJ whole genome shotgun (WGS) entry which is preliminary data.</text>
</comment>
<feature type="transmembrane region" description="Helical" evidence="1">
    <location>
        <begin position="211"/>
        <end position="233"/>
    </location>
</feature>
<sequence length="487" mass="54585">MKQFPLSSYLIVGFTATQFVFPLIFTLLEGKELVYNLKLPYTVFLHSLLALGVLVFTHLLYRFLATAPRSLSAKRPSLLQRLGMFTAPSDLQIWLIGFIGLGAMFFSYFYMPSQGRETAGAGEKIIEALVPFTYAPYFIPFGRMYGQLTPPARNLVPRLVGFTVLLFILSLGTNSRGAFMLGFTSVGFTFALGLLLGLIKTRLFTLKNLAIALFVAWFLTGPMSDIGTAMVMVRNVRSDTPRSELVGLTWQVFQDKQAIHDFKTSNEVSSAWEAWDETYLDNIFLARFCNIKFNDINLLLGAEIGDNDPDVRQYSIDRFLTTFPKPVLDLLALDVDKDAVNAIAYGDFLYYKVTGSDEVFGARLTGHFAGTGMAAFGWWYLLILGVAMIPVYFLFDCFCIRRPLSGSSPTGQGRTYLLFSFCGLLSLTMVFQFLPMESVTGTANFLLRSWIQQVLLYLLLFHVTRRLSTMVALLSATAKPRRVLLST</sequence>
<feature type="transmembrane region" description="Helical" evidence="1">
    <location>
        <begin position="416"/>
        <end position="434"/>
    </location>
</feature>
<dbReference type="AlphaFoldDB" id="A0A4Z0P199"/>
<protein>
    <recommendedName>
        <fullName evidence="4">Oligosaccharide repeat unit polymerase</fullName>
    </recommendedName>
</protein>
<keyword evidence="3" id="KW-1185">Reference proteome</keyword>
<feature type="transmembrane region" description="Helical" evidence="1">
    <location>
        <begin position="6"/>
        <end position="27"/>
    </location>
</feature>
<feature type="transmembrane region" description="Helical" evidence="1">
    <location>
        <begin position="155"/>
        <end position="172"/>
    </location>
</feature>
<feature type="transmembrane region" description="Helical" evidence="1">
    <location>
        <begin position="377"/>
        <end position="395"/>
    </location>
</feature>
<keyword evidence="1" id="KW-0472">Membrane</keyword>